<sequence length="45" mass="5209">MKIKCSSCGKEIETTFLNKIKGNYIKKNGKLEALCSECFRKEHEK</sequence>
<evidence type="ECO:0000313" key="2">
    <source>
        <dbReference type="Proteomes" id="UP000243774"/>
    </source>
</evidence>
<evidence type="ECO:0000313" key="1">
    <source>
        <dbReference type="EMBL" id="EGD71893.1"/>
    </source>
</evidence>
<reference evidence="1 2" key="1">
    <citation type="submission" date="2011-03" db="EMBL/GenBank/DDBJ databases">
        <title>A unique three-unit tRNA splicing endonuclease found in ultrasmall Archaea possesses broad substrate specificity.</title>
        <authorList>
            <person name="Fujishima K."/>
            <person name="Sugahara J."/>
            <person name="Miller C.S."/>
            <person name="Baker B.J."/>
            <person name="Di Giulio M."/>
            <person name="Tomita M."/>
            <person name="Banfield J.F."/>
            <person name="Kanai A."/>
        </authorList>
    </citation>
    <scope>NUCLEOTIDE SEQUENCE [LARGE SCALE GENOMIC DNA]</scope>
</reference>
<dbReference type="HOGENOM" id="CLU_3194343_0_0_2"/>
<gene>
    <name evidence="1" type="ORF">CSMARM5_0056</name>
</gene>
<dbReference type="EMBL" id="GL876964">
    <property type="protein sequence ID" value="EGD71893.1"/>
    <property type="molecule type" value="Genomic_DNA"/>
</dbReference>
<organism evidence="1 2">
    <name type="scientific">Candidatus Parvarchaeum acidophilus ARMAN-5_'5-way FS'</name>
    <dbReference type="NCBI Taxonomy" id="994838"/>
    <lineage>
        <taxon>Archaea</taxon>
        <taxon>Candidatus Parvarchaeota</taxon>
        <taxon>Candidatus Parvarchaeum</taxon>
    </lineage>
</organism>
<name>F2UU82_PARA5</name>
<proteinExistence type="predicted"/>
<protein>
    <submittedName>
        <fullName evidence="1">Uncharacterized protein</fullName>
    </submittedName>
</protein>
<dbReference type="AlphaFoldDB" id="F2UU82"/>
<dbReference type="Proteomes" id="UP000243774">
    <property type="component" value="Unassembled WGS sequence"/>
</dbReference>
<accession>F2UU82</accession>